<accession>A0A4Q1B321</accession>
<dbReference type="EMBL" id="NXIE01000004">
    <property type="protein sequence ID" value="RXK12319.1"/>
    <property type="molecule type" value="Genomic_DNA"/>
</dbReference>
<name>A0A4Q1B321_9BACT</name>
<proteinExistence type="predicted"/>
<dbReference type="PROSITE" id="PS51340">
    <property type="entry name" value="MOSC"/>
    <property type="match status" value="1"/>
</dbReference>
<dbReference type="RefSeq" id="WP_129062188.1">
    <property type="nucleotide sequence ID" value="NZ_NXIE01000004.1"/>
</dbReference>
<dbReference type="Proteomes" id="UP000289718">
    <property type="component" value="Unassembled WGS sequence"/>
</dbReference>
<dbReference type="AlphaFoldDB" id="A0A4Q1B321"/>
<dbReference type="Pfam" id="PF03473">
    <property type="entry name" value="MOSC"/>
    <property type="match status" value="1"/>
</dbReference>
<evidence type="ECO:0000313" key="2">
    <source>
        <dbReference type="EMBL" id="RXK12319.1"/>
    </source>
</evidence>
<evidence type="ECO:0000313" key="3">
    <source>
        <dbReference type="Proteomes" id="UP000289718"/>
    </source>
</evidence>
<dbReference type="SUPFAM" id="SSF50800">
    <property type="entry name" value="PK beta-barrel domain-like"/>
    <property type="match status" value="1"/>
</dbReference>
<keyword evidence="3" id="KW-1185">Reference proteome</keyword>
<dbReference type="OrthoDB" id="1550913at2"/>
<gene>
    <name evidence="2" type="ORF">CP965_11195</name>
</gene>
<dbReference type="InterPro" id="IPR052716">
    <property type="entry name" value="MOSC_domain"/>
</dbReference>
<dbReference type="PANTHER" id="PTHR36930">
    <property type="entry name" value="METAL-SULFUR CLUSTER BIOSYNTHESIS PROTEINS YUAD-RELATED"/>
    <property type="match status" value="1"/>
</dbReference>
<organism evidence="2 3">
    <name type="scientific">Halarcobacter mediterraneus</name>
    <dbReference type="NCBI Taxonomy" id="2023153"/>
    <lineage>
        <taxon>Bacteria</taxon>
        <taxon>Pseudomonadati</taxon>
        <taxon>Campylobacterota</taxon>
        <taxon>Epsilonproteobacteria</taxon>
        <taxon>Campylobacterales</taxon>
        <taxon>Arcobacteraceae</taxon>
        <taxon>Halarcobacter</taxon>
    </lineage>
</organism>
<evidence type="ECO:0000259" key="1">
    <source>
        <dbReference type="PROSITE" id="PS51340"/>
    </source>
</evidence>
<reference evidence="2 3" key="1">
    <citation type="submission" date="2017-09" db="EMBL/GenBank/DDBJ databases">
        <title>Genomics of the genus Arcobacter.</title>
        <authorList>
            <person name="Perez-Cataluna A."/>
            <person name="Figueras M.J."/>
            <person name="Salas-Masso N."/>
        </authorList>
    </citation>
    <scope>NUCLEOTIDE SEQUENCE [LARGE SCALE GENOMIC DNA]</scope>
    <source>
        <strain evidence="2 3">F156-34</strain>
    </source>
</reference>
<dbReference type="GO" id="GO:0030170">
    <property type="term" value="F:pyridoxal phosphate binding"/>
    <property type="evidence" value="ECO:0007669"/>
    <property type="project" value="InterPro"/>
</dbReference>
<dbReference type="Gene3D" id="2.40.33.20">
    <property type="entry name" value="PK beta-barrel domain-like"/>
    <property type="match status" value="1"/>
</dbReference>
<sequence>MSGKISKLLIAKDVESPMHSVNQIVLEEKKGIFGDRYYYQEGTFSNKGKIEPDRDVTLIEIEKIDTLNKDYDLSFTPEDFRRNIVVSNCDLNSLIDKEFQIGEVVLKGIRLCEPCKILAQRLNEKKALTKMVHKAGLRAQIIKGGNISLNSQIEIR</sequence>
<dbReference type="GO" id="GO:0003824">
    <property type="term" value="F:catalytic activity"/>
    <property type="evidence" value="ECO:0007669"/>
    <property type="project" value="InterPro"/>
</dbReference>
<dbReference type="InterPro" id="IPR005302">
    <property type="entry name" value="MoCF_Sase_C"/>
</dbReference>
<protein>
    <recommendedName>
        <fullName evidence="1">MOSC domain-containing protein</fullName>
    </recommendedName>
</protein>
<feature type="domain" description="MOSC" evidence="1">
    <location>
        <begin position="19"/>
        <end position="156"/>
    </location>
</feature>
<dbReference type="InterPro" id="IPR011037">
    <property type="entry name" value="Pyrv_Knase-like_insert_dom_sf"/>
</dbReference>
<dbReference type="GO" id="GO:0030151">
    <property type="term" value="F:molybdenum ion binding"/>
    <property type="evidence" value="ECO:0007669"/>
    <property type="project" value="InterPro"/>
</dbReference>
<comment type="caution">
    <text evidence="2">The sequence shown here is derived from an EMBL/GenBank/DDBJ whole genome shotgun (WGS) entry which is preliminary data.</text>
</comment>
<dbReference type="PANTHER" id="PTHR36930:SF1">
    <property type="entry name" value="MOSC DOMAIN-CONTAINING PROTEIN"/>
    <property type="match status" value="1"/>
</dbReference>